<dbReference type="NCBIfam" id="NF006811">
    <property type="entry name" value="PRK09333.1"/>
    <property type="match status" value="1"/>
</dbReference>
<evidence type="ECO:0000313" key="6">
    <source>
        <dbReference type="Proteomes" id="UP000010846"/>
    </source>
</evidence>
<dbReference type="eggNOG" id="arCOG01344">
    <property type="taxonomic scope" value="Archaea"/>
</dbReference>
<keyword evidence="3 4" id="KW-0687">Ribonucleoprotein</keyword>
<dbReference type="Gene3D" id="1.10.10.10">
    <property type="entry name" value="Winged helix-like DNA-binding domain superfamily/Winged helix DNA-binding domain"/>
    <property type="match status" value="1"/>
</dbReference>
<comment type="similarity">
    <text evidence="1 4">Belongs to the eukaryotic ribosomal protein eS19 family.</text>
</comment>
<dbReference type="HOGENOM" id="CLU_108559_1_0_2"/>
<dbReference type="GO" id="GO:0006412">
    <property type="term" value="P:translation"/>
    <property type="evidence" value="ECO:0007669"/>
    <property type="project" value="UniProtKB-UniRule"/>
</dbReference>
<dbReference type="InterPro" id="IPR018277">
    <property type="entry name" value="Ribosomal_eS19_CS"/>
</dbReference>
<protein>
    <recommendedName>
        <fullName evidence="4">Small ribosomal subunit protein eS19</fullName>
    </recommendedName>
</protein>
<evidence type="ECO:0000313" key="5">
    <source>
        <dbReference type="EMBL" id="AGB14766.1"/>
    </source>
</evidence>
<comment type="subunit">
    <text evidence="4">Part of the 30S ribosomal subunit.</text>
</comment>
<gene>
    <name evidence="4" type="primary">rps19e</name>
    <name evidence="5" type="ordered locus">Halru_0114</name>
</gene>
<dbReference type="PANTHER" id="PTHR11710:SF0">
    <property type="entry name" value="40S RIBOSOMAL PROTEIN S19"/>
    <property type="match status" value="1"/>
</dbReference>
<dbReference type="Proteomes" id="UP000010846">
    <property type="component" value="Chromosome"/>
</dbReference>
<dbReference type="AlphaFoldDB" id="L0I951"/>
<dbReference type="InterPro" id="IPR036390">
    <property type="entry name" value="WH_DNA-bd_sf"/>
</dbReference>
<dbReference type="EMBL" id="CP003050">
    <property type="protein sequence ID" value="AGB14766.1"/>
    <property type="molecule type" value="Genomic_DNA"/>
</dbReference>
<organism evidence="5 6">
    <name type="scientific">Halovivax ruber (strain DSM 18193 / JCM 13892 / XH-70)</name>
    <dbReference type="NCBI Taxonomy" id="797302"/>
    <lineage>
        <taxon>Archaea</taxon>
        <taxon>Methanobacteriati</taxon>
        <taxon>Methanobacteriota</taxon>
        <taxon>Stenosarchaea group</taxon>
        <taxon>Halobacteria</taxon>
        <taxon>Halobacteriales</taxon>
        <taxon>Natrialbaceae</taxon>
        <taxon>Halovivax</taxon>
    </lineage>
</organism>
<dbReference type="InterPro" id="IPR001266">
    <property type="entry name" value="Ribosomal_eS19"/>
</dbReference>
<dbReference type="PROSITE" id="PS00628">
    <property type="entry name" value="RIBOSOMAL_S19E"/>
    <property type="match status" value="1"/>
</dbReference>
<evidence type="ECO:0000256" key="4">
    <source>
        <dbReference type="HAMAP-Rule" id="MF_01474"/>
    </source>
</evidence>
<evidence type="ECO:0000256" key="1">
    <source>
        <dbReference type="ARBA" id="ARBA00010014"/>
    </source>
</evidence>
<dbReference type="PANTHER" id="PTHR11710">
    <property type="entry name" value="40S RIBOSOMAL PROTEIN S19"/>
    <property type="match status" value="1"/>
</dbReference>
<dbReference type="InterPro" id="IPR036388">
    <property type="entry name" value="WH-like_DNA-bd_sf"/>
</dbReference>
<dbReference type="SMART" id="SM01413">
    <property type="entry name" value="Ribosomal_S19e"/>
    <property type="match status" value="1"/>
</dbReference>
<comment type="function">
    <text evidence="4">May be involved in maturation of the 30S ribosomal subunit.</text>
</comment>
<accession>L0I951</accession>
<dbReference type="KEGG" id="hru:Halru_0114"/>
<dbReference type="GO" id="GO:0000028">
    <property type="term" value="P:ribosomal small subunit assembly"/>
    <property type="evidence" value="ECO:0007669"/>
    <property type="project" value="TreeGrafter"/>
</dbReference>
<keyword evidence="6" id="KW-1185">Reference proteome</keyword>
<dbReference type="STRING" id="797302.Halru_0114"/>
<dbReference type="GO" id="GO:0003735">
    <property type="term" value="F:structural constituent of ribosome"/>
    <property type="evidence" value="ECO:0007669"/>
    <property type="project" value="InterPro"/>
</dbReference>
<dbReference type="HAMAP" id="MF_01474">
    <property type="entry name" value="Ribosomal_eS19"/>
    <property type="match status" value="1"/>
</dbReference>
<evidence type="ECO:0000256" key="2">
    <source>
        <dbReference type="ARBA" id="ARBA00022980"/>
    </source>
</evidence>
<keyword evidence="2 4" id="KW-0689">Ribosomal protein</keyword>
<name>L0I951_HALRX</name>
<dbReference type="GO" id="GO:0022627">
    <property type="term" value="C:cytosolic small ribosomal subunit"/>
    <property type="evidence" value="ECO:0007669"/>
    <property type="project" value="TreeGrafter"/>
</dbReference>
<dbReference type="Pfam" id="PF01090">
    <property type="entry name" value="Ribosomal_S19e"/>
    <property type="match status" value="1"/>
</dbReference>
<reference evidence="5" key="1">
    <citation type="submission" date="2011-09" db="EMBL/GenBank/DDBJ databases">
        <title>Complete sequence of Halovivax ruber XH-70.</title>
        <authorList>
            <consortium name="US DOE Joint Genome Institute"/>
            <person name="Lucas S."/>
            <person name="Han J."/>
            <person name="Lapidus A."/>
            <person name="Cheng J.-F."/>
            <person name="Goodwin L."/>
            <person name="Pitluck S."/>
            <person name="Peters L."/>
            <person name="Mikhailova N."/>
            <person name="Davenport K."/>
            <person name="Detter J.C."/>
            <person name="Han C."/>
            <person name="Tapia R."/>
            <person name="Land M."/>
            <person name="Hauser L."/>
            <person name="Kyrpides N."/>
            <person name="Ivanova N."/>
            <person name="Pagani I."/>
            <person name="Sproer C."/>
            <person name="Anderson I."/>
            <person name="Woyke T."/>
        </authorList>
    </citation>
    <scope>NUCLEOTIDE SEQUENCE</scope>
    <source>
        <strain evidence="5">XH-70</strain>
    </source>
</reference>
<sequence>MALNGAEGYAPAMATMYDVPADALIEAVAADLDDELDEPDWAPFAKSGVSNELPPEQEDFWATRAASLLRKVADTGPVGVERLSTAYGGSKRGSTRYRVAPDKRADGSKNLIRTILQQLEDAGYVETAEGEGRRITAEGRSLLDETAGNVLSDLDRPELERYA</sequence>
<proteinExistence type="inferred from homology"/>
<dbReference type="GO" id="GO:0003723">
    <property type="term" value="F:RNA binding"/>
    <property type="evidence" value="ECO:0007669"/>
    <property type="project" value="TreeGrafter"/>
</dbReference>
<dbReference type="InterPro" id="IPR027548">
    <property type="entry name" value="Ribosomal_eS19_archaeal"/>
</dbReference>
<dbReference type="SUPFAM" id="SSF46785">
    <property type="entry name" value="Winged helix' DNA-binding domain"/>
    <property type="match status" value="1"/>
</dbReference>
<evidence type="ECO:0000256" key="3">
    <source>
        <dbReference type="ARBA" id="ARBA00023274"/>
    </source>
</evidence>